<evidence type="ECO:0000259" key="8">
    <source>
        <dbReference type="Pfam" id="PF10337"/>
    </source>
</evidence>
<dbReference type="InterPro" id="IPR018823">
    <property type="entry name" value="ArAE_2_N"/>
</dbReference>
<feature type="transmembrane region" description="Helical" evidence="6">
    <location>
        <begin position="300"/>
        <end position="318"/>
    </location>
</feature>
<feature type="transmembrane region" description="Helical" evidence="6">
    <location>
        <begin position="338"/>
        <end position="357"/>
    </location>
</feature>
<feature type="region of interest" description="Disordered" evidence="5">
    <location>
        <begin position="503"/>
        <end position="522"/>
    </location>
</feature>
<feature type="transmembrane region" description="Helical" evidence="6">
    <location>
        <begin position="722"/>
        <end position="743"/>
    </location>
</feature>
<keyword evidence="11" id="KW-1185">Reference proteome</keyword>
<dbReference type="Pfam" id="PF10337">
    <property type="entry name" value="ArAE_2_N"/>
    <property type="match status" value="1"/>
</dbReference>
<feature type="compositionally biased region" description="Basic and acidic residues" evidence="5">
    <location>
        <begin position="503"/>
        <end position="512"/>
    </location>
</feature>
<feature type="domain" description="DUF2421" evidence="7">
    <location>
        <begin position="873"/>
        <end position="1039"/>
    </location>
</feature>
<evidence type="ECO:0000259" key="7">
    <source>
        <dbReference type="Pfam" id="PF10334"/>
    </source>
</evidence>
<evidence type="ECO:0000256" key="4">
    <source>
        <dbReference type="ARBA" id="ARBA00023136"/>
    </source>
</evidence>
<dbReference type="EMBL" id="JAEPRD010000066">
    <property type="protein sequence ID" value="KAG2201966.1"/>
    <property type="molecule type" value="Genomic_DNA"/>
</dbReference>
<feature type="transmembrane region" description="Helical" evidence="6">
    <location>
        <begin position="796"/>
        <end position="813"/>
    </location>
</feature>
<feature type="region of interest" description="Disordered" evidence="5">
    <location>
        <begin position="129"/>
        <end position="167"/>
    </location>
</feature>
<dbReference type="InterPro" id="IPR018820">
    <property type="entry name" value="BRE4-related_DUF2421"/>
</dbReference>
<feature type="compositionally biased region" description="Polar residues" evidence="5">
    <location>
        <begin position="130"/>
        <end position="145"/>
    </location>
</feature>
<evidence type="ECO:0000256" key="5">
    <source>
        <dbReference type="SAM" id="MobiDB-lite"/>
    </source>
</evidence>
<comment type="caution">
    <text evidence="10">The sequence shown here is derived from an EMBL/GenBank/DDBJ whole genome shotgun (WGS) entry which is preliminary data.</text>
</comment>
<feature type="compositionally biased region" description="Basic and acidic residues" evidence="5">
    <location>
        <begin position="88"/>
        <end position="100"/>
    </location>
</feature>
<feature type="non-terminal residue" evidence="10">
    <location>
        <position position="1"/>
    </location>
</feature>
<keyword evidence="3 6" id="KW-1133">Transmembrane helix</keyword>
<evidence type="ECO:0000256" key="3">
    <source>
        <dbReference type="ARBA" id="ARBA00022989"/>
    </source>
</evidence>
<keyword evidence="4 6" id="KW-0472">Membrane</keyword>
<comment type="subcellular location">
    <subcellularLocation>
        <location evidence="1">Membrane</location>
        <topology evidence="1">Multi-pass membrane protein</topology>
    </subcellularLocation>
</comment>
<keyword evidence="2 6" id="KW-0812">Transmembrane</keyword>
<evidence type="ECO:0000259" key="9">
    <source>
        <dbReference type="Pfam" id="PF13515"/>
    </source>
</evidence>
<name>A0A8H7UX73_9FUNG</name>
<feature type="domain" description="Integral membrane bound transporter" evidence="9">
    <location>
        <begin position="739"/>
        <end position="866"/>
    </location>
</feature>
<dbReference type="PANTHER" id="PTHR47804">
    <property type="entry name" value="60S RIBOSOMAL PROTEIN L19"/>
    <property type="match status" value="1"/>
</dbReference>
<dbReference type="GO" id="GO:0016020">
    <property type="term" value="C:membrane"/>
    <property type="evidence" value="ECO:0007669"/>
    <property type="project" value="UniProtKB-SubCell"/>
</dbReference>
<evidence type="ECO:0000256" key="6">
    <source>
        <dbReference type="SAM" id="Phobius"/>
    </source>
</evidence>
<feature type="transmembrane region" description="Helical" evidence="6">
    <location>
        <begin position="773"/>
        <end position="790"/>
    </location>
</feature>
<feature type="transmembrane region" description="Helical" evidence="6">
    <location>
        <begin position="240"/>
        <end position="260"/>
    </location>
</feature>
<accession>A0A8H7UX73</accession>
<evidence type="ECO:0000313" key="11">
    <source>
        <dbReference type="Proteomes" id="UP000603453"/>
    </source>
</evidence>
<feature type="compositionally biased region" description="Acidic residues" evidence="5">
    <location>
        <begin position="69"/>
        <end position="87"/>
    </location>
</feature>
<evidence type="ECO:0000256" key="1">
    <source>
        <dbReference type="ARBA" id="ARBA00004141"/>
    </source>
</evidence>
<evidence type="ECO:0000313" key="10">
    <source>
        <dbReference type="EMBL" id="KAG2201966.1"/>
    </source>
</evidence>
<dbReference type="Pfam" id="PF13515">
    <property type="entry name" value="FUSC_2"/>
    <property type="match status" value="1"/>
</dbReference>
<feature type="transmembrane region" description="Helical" evidence="6">
    <location>
        <begin position="749"/>
        <end position="768"/>
    </location>
</feature>
<feature type="region of interest" description="Disordered" evidence="5">
    <location>
        <begin position="1"/>
        <end position="41"/>
    </location>
</feature>
<dbReference type="Proteomes" id="UP000603453">
    <property type="component" value="Unassembled WGS sequence"/>
</dbReference>
<sequence>MSEASDSKRPRNAAPIPVGGRHHNISPPYDEFVGSLPTASPSMYSEFNVVLDDGTLQKRTVSLSTLPDDLGEVSGVEDNDEDDEDPPDHDNPDEKLKRTSQETLDTTPLLQDQKKKSYASIASLQHYDIDSTTSNEETDSDNSSPHPFKRNRYKKLPDPSHPSSLKMKPSVWSRLRSSVQLTPQHRLVLKCSFAYILGCLFTFVPQLNALIGHNHVSSHLVATATVFFNPAKSLGGMVEAALYGWGYTLFALLVCIGSMATTDYFVDKDLFTVAHVISLGFWLAGSTFTVAFLKAHWNKPPVATASSLCFIIIFIIVVREGSANRGDFDTTRIQQITTAVATGTLITVSCCVLFWPISASKKLKKDLEATLMSYKVLLKLLTKTFLLDDDLPEFTANNSLQTAIDSHRASFVSLQKSLSEAKLEVFWSDEIRGCTHEYDALVKSMQRLAQSVGGLRSSCGLQFELLQQDLPSRKSRGHVQKKKKETWNIRADHHRLKLEGEMKRQRQHHAEEDPYAQLPNHHSHDKDGTLIEFIHTIRQPLKSLAYTCKQTILHLQVGFSDKPRTGPADETLKANLIKAIALFEVSQRQAVKRLNRHRQSHSEGYAPKEDVFLVYFFVFNMIEFARELICLVESVQALSLAKEKRQSVLALFTHAVFLKPWSRVQTNSTTKPKANTFVPNERHKMDTLHTPVPKTKWRQIVLKLWRTFSLFKLQKMRYATKATLAVIILAIPAFLQSTGLWFRNWRMEWALITLMVVMTPTVGGTNLVAIYRIYSTTLGCFVAMCLYLLFPDNMYLLILCTWLFSIPNFWIILHHKHGKFGQFTLLAYNLVMLNKYNDRETHRIEVTHLALQRCLSIFAGVIFGLFATAYVWPYEARVELRKGLSDFLLRLAWLYQKLVSVYSERPDSDLMIPDHSVADRTRSKRQQTSQVLMDIELGLQRTLLELSDLLKQTPNEPRLKGAFPVDTYSKILASCQNITDKFASMRTVILKDAWFEDVQADFIVPVSQERKEMVGNVLLYFYILASAMHLKTPLPPYLPPARKAWESLILRLRQLPVVQSKQLLEKDHVYLFYYAYVTVLEDIIRELDKLGGNMTLLFGAIVPEDQWESLFEVWDVEHHAKAVA</sequence>
<gene>
    <name evidence="10" type="ORF">INT47_000505</name>
</gene>
<dbReference type="OrthoDB" id="68611at2759"/>
<evidence type="ECO:0000256" key="2">
    <source>
        <dbReference type="ARBA" id="ARBA00022692"/>
    </source>
</evidence>
<organism evidence="10 11">
    <name type="scientific">Mucor saturninus</name>
    <dbReference type="NCBI Taxonomy" id="64648"/>
    <lineage>
        <taxon>Eukaryota</taxon>
        <taxon>Fungi</taxon>
        <taxon>Fungi incertae sedis</taxon>
        <taxon>Mucoromycota</taxon>
        <taxon>Mucoromycotina</taxon>
        <taxon>Mucoromycetes</taxon>
        <taxon>Mucorales</taxon>
        <taxon>Mucorineae</taxon>
        <taxon>Mucoraceae</taxon>
        <taxon>Mucor</taxon>
    </lineage>
</organism>
<dbReference type="InterPro" id="IPR049453">
    <property type="entry name" value="Memb_transporter_dom"/>
</dbReference>
<dbReference type="Pfam" id="PF10334">
    <property type="entry name" value="BRE4"/>
    <property type="match status" value="1"/>
</dbReference>
<dbReference type="PANTHER" id="PTHR47804:SF1">
    <property type="entry name" value="DUF2421 DOMAIN-CONTAINING PROTEIN"/>
    <property type="match status" value="1"/>
</dbReference>
<feature type="transmembrane region" description="Helical" evidence="6">
    <location>
        <begin position="849"/>
        <end position="872"/>
    </location>
</feature>
<proteinExistence type="predicted"/>
<dbReference type="AlphaFoldDB" id="A0A8H7UX73"/>
<feature type="transmembrane region" description="Helical" evidence="6">
    <location>
        <begin position="272"/>
        <end position="293"/>
    </location>
</feature>
<feature type="domain" description="Putative ER transporter 6TM N-terminal" evidence="8">
    <location>
        <begin position="281"/>
        <end position="516"/>
    </location>
</feature>
<feature type="compositionally biased region" description="Polar residues" evidence="5">
    <location>
        <begin position="101"/>
        <end position="110"/>
    </location>
</feature>
<feature type="region of interest" description="Disordered" evidence="5">
    <location>
        <begin position="62"/>
        <end position="112"/>
    </location>
</feature>
<protein>
    <recommendedName>
        <fullName evidence="12">DUF2421 domain-containing protein</fullName>
    </recommendedName>
</protein>
<evidence type="ECO:0008006" key="12">
    <source>
        <dbReference type="Google" id="ProtNLM"/>
    </source>
</evidence>
<reference evidence="10" key="1">
    <citation type="submission" date="2020-12" db="EMBL/GenBank/DDBJ databases">
        <title>Metabolic potential, ecology and presence of endohyphal bacteria is reflected in genomic diversity of Mucoromycotina.</title>
        <authorList>
            <person name="Muszewska A."/>
            <person name="Okrasinska A."/>
            <person name="Steczkiewicz K."/>
            <person name="Drgas O."/>
            <person name="Orlowska M."/>
            <person name="Perlinska-Lenart U."/>
            <person name="Aleksandrzak-Piekarczyk T."/>
            <person name="Szatraj K."/>
            <person name="Zielenkiewicz U."/>
            <person name="Pilsyk S."/>
            <person name="Malc E."/>
            <person name="Mieczkowski P."/>
            <person name="Kruszewska J.S."/>
            <person name="Biernat P."/>
            <person name="Pawlowska J."/>
        </authorList>
    </citation>
    <scope>NUCLEOTIDE SEQUENCE</scope>
    <source>
        <strain evidence="10">WA0000017839</strain>
    </source>
</reference>
<dbReference type="InterPro" id="IPR052430">
    <property type="entry name" value="IVT-Associated"/>
</dbReference>